<dbReference type="PANTHER" id="PTHR33728:SF21">
    <property type="entry name" value="TRANSMEMBRANE PROTEIN"/>
    <property type="match status" value="1"/>
</dbReference>
<keyword evidence="1" id="KW-0472">Membrane</keyword>
<evidence type="ECO:0000256" key="1">
    <source>
        <dbReference type="SAM" id="Phobius"/>
    </source>
</evidence>
<keyword evidence="1" id="KW-1133">Transmembrane helix</keyword>
<evidence type="ECO:0000313" key="2">
    <source>
        <dbReference type="EMBL" id="PUZ72514.1"/>
    </source>
</evidence>
<accession>A0A2T7EXG9</accession>
<keyword evidence="1" id="KW-0812">Transmembrane</keyword>
<dbReference type="STRING" id="1504633.A0A2T7EXG9"/>
<dbReference type="AlphaFoldDB" id="A0A2T7EXG9"/>
<gene>
    <name evidence="2" type="ORF">GQ55_2G399600</name>
</gene>
<dbReference type="Proteomes" id="UP000244336">
    <property type="component" value="Chromosome 2"/>
</dbReference>
<evidence type="ECO:0000313" key="3">
    <source>
        <dbReference type="Proteomes" id="UP000244336"/>
    </source>
</evidence>
<dbReference type="EMBL" id="CM009750">
    <property type="protein sequence ID" value="PUZ72514.1"/>
    <property type="molecule type" value="Genomic_DNA"/>
</dbReference>
<dbReference type="Gramene" id="PUZ72514">
    <property type="protein sequence ID" value="PUZ72514"/>
    <property type="gene ID" value="GQ55_2G399600"/>
</dbReference>
<name>A0A2T7EXG9_9POAL</name>
<protein>
    <submittedName>
        <fullName evidence="2">Uncharacterized protein</fullName>
    </submittedName>
</protein>
<feature type="transmembrane region" description="Helical" evidence="1">
    <location>
        <begin position="42"/>
        <end position="62"/>
    </location>
</feature>
<sequence>MVRGPAMAPVAGPGAVAAAAAAAAAAAEEMRWRQLDSGVSAVSFGFVATAILVSMFLAMAILEHFLRPPAHAAAPPPRGILRRLLGRGGARGAAPGADLEAARKLEGHAPLEVRHTVPARLAPPRAHPWRDAFNDSVALPFPQLSLVAWPCFSLPCVWPSDRPDCESCRTPGSCHPLVFCSTRS</sequence>
<dbReference type="OrthoDB" id="770781at2759"/>
<dbReference type="PANTHER" id="PTHR33728">
    <property type="entry name" value="CTTNBP 2 AMINO-TERMINAL-LIKE PROTEIN"/>
    <property type="match status" value="1"/>
</dbReference>
<keyword evidence="3" id="KW-1185">Reference proteome</keyword>
<reference evidence="2 3" key="1">
    <citation type="submission" date="2018-04" db="EMBL/GenBank/DDBJ databases">
        <title>WGS assembly of Panicum hallii var. hallii HAL2.</title>
        <authorList>
            <person name="Lovell J."/>
            <person name="Jenkins J."/>
            <person name="Lowry D."/>
            <person name="Mamidi S."/>
            <person name="Sreedasyam A."/>
            <person name="Weng X."/>
            <person name="Barry K."/>
            <person name="Bonette J."/>
            <person name="Campitelli B."/>
            <person name="Daum C."/>
            <person name="Gordon S."/>
            <person name="Gould B."/>
            <person name="Lipzen A."/>
            <person name="MacQueen A."/>
            <person name="Palacio-Mejia J."/>
            <person name="Plott C."/>
            <person name="Shakirov E."/>
            <person name="Shu S."/>
            <person name="Yoshinaga Y."/>
            <person name="Zane M."/>
            <person name="Rokhsar D."/>
            <person name="Grimwood J."/>
            <person name="Schmutz J."/>
            <person name="Juenger T."/>
        </authorList>
    </citation>
    <scope>NUCLEOTIDE SEQUENCE [LARGE SCALE GENOMIC DNA]</scope>
    <source>
        <strain evidence="3">cv. HAL2</strain>
    </source>
</reference>
<proteinExistence type="predicted"/>
<organism evidence="2 3">
    <name type="scientific">Panicum hallii var. hallii</name>
    <dbReference type="NCBI Taxonomy" id="1504633"/>
    <lineage>
        <taxon>Eukaryota</taxon>
        <taxon>Viridiplantae</taxon>
        <taxon>Streptophyta</taxon>
        <taxon>Embryophyta</taxon>
        <taxon>Tracheophyta</taxon>
        <taxon>Spermatophyta</taxon>
        <taxon>Magnoliopsida</taxon>
        <taxon>Liliopsida</taxon>
        <taxon>Poales</taxon>
        <taxon>Poaceae</taxon>
        <taxon>PACMAD clade</taxon>
        <taxon>Panicoideae</taxon>
        <taxon>Panicodae</taxon>
        <taxon>Paniceae</taxon>
        <taxon>Panicinae</taxon>
        <taxon>Panicum</taxon>
        <taxon>Panicum sect. Panicum</taxon>
    </lineage>
</organism>